<accession>A0A2X2C315</accession>
<dbReference type="InterPro" id="IPR001525">
    <property type="entry name" value="C5_MeTfrase"/>
</dbReference>
<keyword evidence="1 5" id="KW-0489">Methyltransferase</keyword>
<dbReference type="PROSITE" id="PS51679">
    <property type="entry name" value="SAM_MT_C5"/>
    <property type="match status" value="1"/>
</dbReference>
<dbReference type="GO" id="GO:0009307">
    <property type="term" value="P:DNA restriction-modification system"/>
    <property type="evidence" value="ECO:0007669"/>
    <property type="project" value="UniProtKB-KW"/>
</dbReference>
<evidence type="ECO:0000313" key="10">
    <source>
        <dbReference type="Proteomes" id="UP000250443"/>
    </source>
</evidence>
<keyword evidence="2 5" id="KW-0808">Transferase</keyword>
<comment type="catalytic activity">
    <reaction evidence="4">
        <text>a 2'-deoxycytidine in DNA + S-adenosyl-L-methionine = a 5-methyl-2'-deoxycytidine in DNA + S-adenosyl-L-homocysteine + H(+)</text>
        <dbReference type="Rhea" id="RHEA:13681"/>
        <dbReference type="Rhea" id="RHEA-COMP:11369"/>
        <dbReference type="Rhea" id="RHEA-COMP:11370"/>
        <dbReference type="ChEBI" id="CHEBI:15378"/>
        <dbReference type="ChEBI" id="CHEBI:57856"/>
        <dbReference type="ChEBI" id="CHEBI:59789"/>
        <dbReference type="ChEBI" id="CHEBI:85452"/>
        <dbReference type="ChEBI" id="CHEBI:85454"/>
        <dbReference type="EC" id="2.1.1.37"/>
    </reaction>
</comment>
<reference evidence="8 10" key="1">
    <citation type="submission" date="2018-06" db="EMBL/GenBank/DDBJ databases">
        <authorList>
            <consortium name="Pathogen Informatics"/>
            <person name="Doyle S."/>
        </authorList>
    </citation>
    <scope>NUCLEOTIDE SEQUENCE [LARGE SCALE GENOMIC DNA]</scope>
    <source>
        <strain evidence="8 10">NCTC11842</strain>
    </source>
</reference>
<feature type="compositionally biased region" description="Pro residues" evidence="6">
    <location>
        <begin position="586"/>
        <end position="597"/>
    </location>
</feature>
<evidence type="ECO:0000313" key="8">
    <source>
        <dbReference type="EMBL" id="SPY99876.1"/>
    </source>
</evidence>
<reference evidence="7 11" key="2">
    <citation type="submission" date="2020-11" db="EMBL/GenBank/DDBJ databases">
        <title>Enhanced detection system for hospital associated transmission using whole genome sequencing surveillance.</title>
        <authorList>
            <person name="Harrison L.H."/>
            <person name="Van Tyne D."/>
            <person name="Marsh J.W."/>
            <person name="Griffith M.P."/>
            <person name="Snyder D.J."/>
            <person name="Cooper V.S."/>
            <person name="Mustapha M."/>
        </authorList>
    </citation>
    <scope>NUCLEOTIDE SEQUENCE [LARGE SCALE GENOMIC DNA]</scope>
    <source>
        <strain evidence="7 11">PSB00013</strain>
    </source>
</reference>
<dbReference type="EMBL" id="UAUF01000002">
    <property type="protein sequence ID" value="SPZ00052.1"/>
    <property type="molecule type" value="Genomic_DNA"/>
</dbReference>
<dbReference type="Gene3D" id="3.40.50.150">
    <property type="entry name" value="Vaccinia Virus protein VP39"/>
    <property type="match status" value="1"/>
</dbReference>
<dbReference type="Proteomes" id="UP000638986">
    <property type="component" value="Unassembled WGS sequence"/>
</dbReference>
<evidence type="ECO:0000256" key="1">
    <source>
        <dbReference type="ARBA" id="ARBA00022603"/>
    </source>
</evidence>
<protein>
    <submittedName>
        <fullName evidence="8">C-5 cytosine-specific DNA methylase</fullName>
    </submittedName>
    <submittedName>
        <fullName evidence="7">DNA cytosine methyltransferase</fullName>
    </submittedName>
</protein>
<dbReference type="AlphaFoldDB" id="A0A2X2C315"/>
<keyword evidence="5" id="KW-0949">S-adenosyl-L-methionine</keyword>
<dbReference type="RefSeq" id="WP_112297390.1">
    <property type="nucleotide sequence ID" value="NZ_JAAMQY010000010.1"/>
</dbReference>
<dbReference type="GO" id="GO:0032259">
    <property type="term" value="P:methylation"/>
    <property type="evidence" value="ECO:0007669"/>
    <property type="project" value="UniProtKB-KW"/>
</dbReference>
<dbReference type="EMBL" id="JADTXM010000028">
    <property type="protein sequence ID" value="MBH3441785.1"/>
    <property type="molecule type" value="Genomic_DNA"/>
</dbReference>
<feature type="active site" evidence="5">
    <location>
        <position position="210"/>
    </location>
</feature>
<evidence type="ECO:0000313" key="11">
    <source>
        <dbReference type="Proteomes" id="UP000638986"/>
    </source>
</evidence>
<dbReference type="Pfam" id="PF00145">
    <property type="entry name" value="DNA_methylase"/>
    <property type="match status" value="1"/>
</dbReference>
<sequence>MRGYFIKKIGANRGKPRIWLQNLEVSNAGLAPGDRFDIHLKGGTVTLRANPDGSRVVSRKLDKQGRENPVIDINSQELLALFDGMSSIRLVQRQGEIYLLPLASEIKKKERLSRLKTKVINGESLEIGSLSHGGGLLAHAMHQGLKQAGIDSVNRFANEIRPELLDHASHGENWSLNTIPLAAPMQELAFDQAAMRHIPKLEGLEMGLPCSGASVAGRAKRGTSHPEEHPEVGHLVVAALVILAKANPAFVLFENVVPYASSASASILRNQLRDLGYETHETVLKGEQFNALEHRDRWCMVAVTQGMHFDWSMLQIPARERLKLSDVLDDISLDDPMWSEMSGLKAKEARDKEEGKNFKMQIFSAEDEKIGTITKGYSKVRSTDPKIRHPSNPNLLRQLTPAEHARIKQYPPSIIQNLSSTLAHEVLGQGVVSGPFIAASKLLGQSILSFAHEVKATSTRDLVEAICSEMTDSAAMVATEIRAPLAGVVYEGVVSVNDLGMVIQDVGNGVGILHRSDALKNVRLGEIMRVQYPRLSGEPVVDHLSTPAPSQTASLKSTDLPELQKRSITAAPAQTALFTSEALWETPPPPRPRGPGL</sequence>
<dbReference type="SUPFAM" id="SSF53335">
    <property type="entry name" value="S-adenosyl-L-methionine-dependent methyltransferases"/>
    <property type="match status" value="1"/>
</dbReference>
<feature type="region of interest" description="Disordered" evidence="6">
    <location>
        <begin position="578"/>
        <end position="597"/>
    </location>
</feature>
<evidence type="ECO:0000313" key="7">
    <source>
        <dbReference type="EMBL" id="MBH3441785.1"/>
    </source>
</evidence>
<evidence type="ECO:0000256" key="3">
    <source>
        <dbReference type="ARBA" id="ARBA00022747"/>
    </source>
</evidence>
<dbReference type="REBASE" id="416339">
    <property type="entry name" value="M.Plu11842ORF21P"/>
</dbReference>
<gene>
    <name evidence="7" type="ORF">I5Q09_24205</name>
    <name evidence="8" type="ORF">NCTC11842_00021</name>
    <name evidence="9" type="ORF">NCTC11842_00197</name>
</gene>
<comment type="similarity">
    <text evidence="5">Belongs to the class I-like SAM-binding methyltransferase superfamily. C5-methyltransferase family.</text>
</comment>
<dbReference type="REBASE" id="416344">
    <property type="entry name" value="M.Plu11842ORF197P"/>
</dbReference>
<dbReference type="EMBL" id="UAUF01000002">
    <property type="protein sequence ID" value="SPY99876.1"/>
    <property type="molecule type" value="Genomic_DNA"/>
</dbReference>
<name>A0A2X2C315_PSELU</name>
<evidence type="ECO:0000256" key="4">
    <source>
        <dbReference type="ARBA" id="ARBA00047422"/>
    </source>
</evidence>
<proteinExistence type="inferred from homology"/>
<dbReference type="Proteomes" id="UP000250443">
    <property type="component" value="Unassembled WGS sequence"/>
</dbReference>
<evidence type="ECO:0000256" key="6">
    <source>
        <dbReference type="SAM" id="MobiDB-lite"/>
    </source>
</evidence>
<evidence type="ECO:0000256" key="5">
    <source>
        <dbReference type="PROSITE-ProRule" id="PRU01016"/>
    </source>
</evidence>
<dbReference type="GO" id="GO:0003886">
    <property type="term" value="F:DNA (cytosine-5-)-methyltransferase activity"/>
    <property type="evidence" value="ECO:0007669"/>
    <property type="project" value="UniProtKB-EC"/>
</dbReference>
<evidence type="ECO:0000256" key="2">
    <source>
        <dbReference type="ARBA" id="ARBA00022679"/>
    </source>
</evidence>
<evidence type="ECO:0000313" key="9">
    <source>
        <dbReference type="EMBL" id="SPZ00052.1"/>
    </source>
</evidence>
<organism evidence="8 10">
    <name type="scientific">Pseudomonas luteola</name>
    <dbReference type="NCBI Taxonomy" id="47886"/>
    <lineage>
        <taxon>Bacteria</taxon>
        <taxon>Pseudomonadati</taxon>
        <taxon>Pseudomonadota</taxon>
        <taxon>Gammaproteobacteria</taxon>
        <taxon>Pseudomonadales</taxon>
        <taxon>Pseudomonadaceae</taxon>
        <taxon>Pseudomonas</taxon>
    </lineage>
</organism>
<keyword evidence="3" id="KW-0680">Restriction system</keyword>
<dbReference type="InterPro" id="IPR029063">
    <property type="entry name" value="SAM-dependent_MTases_sf"/>
</dbReference>